<dbReference type="Proteomes" id="UP000060043">
    <property type="component" value="Chromosome"/>
</dbReference>
<dbReference type="InterPro" id="IPR036390">
    <property type="entry name" value="WH_DNA-bd_sf"/>
</dbReference>
<gene>
    <name evidence="1" type="ORF">ATY89_03920</name>
    <name evidence="2" type="ORF">ATZ20_06945</name>
</gene>
<dbReference type="SUPFAM" id="SSF46785">
    <property type="entry name" value="Winged helix' DNA-binding domain"/>
    <property type="match status" value="1"/>
</dbReference>
<organism evidence="1 4">
    <name type="scientific">Sulfolobus acidocaldarius</name>
    <dbReference type="NCBI Taxonomy" id="2285"/>
    <lineage>
        <taxon>Archaea</taxon>
        <taxon>Thermoproteota</taxon>
        <taxon>Thermoprotei</taxon>
        <taxon>Sulfolobales</taxon>
        <taxon>Sulfolobaceae</taxon>
        <taxon>Sulfolobus</taxon>
    </lineage>
</organism>
<sequence>MRELSNPVRCVHLYLILKHVQSEISLNELYTKTRIASSAFYYTVIPTMLKLGLIEISYENRKKIIRLTEKGRKLLEVLNDIEFEKVIAKEALVVTP</sequence>
<evidence type="ECO:0000313" key="1">
    <source>
        <dbReference type="EMBL" id="ALU30557.1"/>
    </source>
</evidence>
<accession>A0A0U2NCG0</accession>
<name>A0A0U2NCG0_9CREN</name>
<dbReference type="AlphaFoldDB" id="A0A0U2NCG0"/>
<evidence type="ECO:0000313" key="3">
    <source>
        <dbReference type="Proteomes" id="UP000060043"/>
    </source>
</evidence>
<evidence type="ECO:0000313" key="4">
    <source>
        <dbReference type="Proteomes" id="UP000065473"/>
    </source>
</evidence>
<dbReference type="GeneID" id="14551006"/>
<dbReference type="EMBL" id="CP013694">
    <property type="protein sequence ID" value="ALU30557.1"/>
    <property type="molecule type" value="Genomic_DNA"/>
</dbReference>
<dbReference type="InterPro" id="IPR036388">
    <property type="entry name" value="WH-like_DNA-bd_sf"/>
</dbReference>
<protein>
    <recommendedName>
        <fullName evidence="5">MarR family transcriptional regulator</fullName>
    </recommendedName>
</protein>
<proteinExistence type="predicted"/>
<evidence type="ECO:0008006" key="5">
    <source>
        <dbReference type="Google" id="ProtNLM"/>
    </source>
</evidence>
<reference evidence="3 4" key="1">
    <citation type="submission" date="2015-12" db="EMBL/GenBank/DDBJ databases">
        <title>A stable core within a dynamic pangenome in Sulfolobus acidocaldarius.</title>
        <authorList>
            <person name="Anderson R."/>
            <person name="Kouris A."/>
            <person name="Seward C."/>
            <person name="Campbell K."/>
            <person name="Whitaker R."/>
        </authorList>
    </citation>
    <scope>NUCLEOTIDE SEQUENCE [LARGE SCALE GENOMIC DNA]</scope>
    <source>
        <strain evidence="1 4">GG12-C01-09</strain>
        <strain evidence="2 3">NG05B_CO5_07</strain>
    </source>
</reference>
<evidence type="ECO:0000313" key="2">
    <source>
        <dbReference type="EMBL" id="ALU32821.1"/>
    </source>
</evidence>
<dbReference type="RefSeq" id="WP_011277388.1">
    <property type="nucleotide sequence ID" value="NZ_BHWZ01000001.1"/>
</dbReference>
<dbReference type="EMBL" id="CP013695">
    <property type="protein sequence ID" value="ALU32821.1"/>
    <property type="molecule type" value="Genomic_DNA"/>
</dbReference>
<dbReference type="Proteomes" id="UP000065473">
    <property type="component" value="Chromosome"/>
</dbReference>
<dbReference type="Gene3D" id="1.10.10.10">
    <property type="entry name" value="Winged helix-like DNA-binding domain superfamily/Winged helix DNA-binding domain"/>
    <property type="match status" value="1"/>
</dbReference>